<dbReference type="EMBL" id="JANJQO010000039">
    <property type="protein sequence ID" value="KAJ2983221.1"/>
    <property type="molecule type" value="Genomic_DNA"/>
</dbReference>
<gene>
    <name evidence="1" type="ORF">NQ176_g853</name>
</gene>
<reference evidence="1" key="1">
    <citation type="submission" date="2022-08" db="EMBL/GenBank/DDBJ databases">
        <title>Genome Sequence of Lecanicillium fungicola.</title>
        <authorList>
            <person name="Buettner E."/>
        </authorList>
    </citation>
    <scope>NUCLEOTIDE SEQUENCE</scope>
    <source>
        <strain evidence="1">Babe33</strain>
    </source>
</reference>
<proteinExistence type="predicted"/>
<name>A0ACC1NWH4_9HYPO</name>
<keyword evidence="2" id="KW-1185">Reference proteome</keyword>
<protein>
    <submittedName>
        <fullName evidence="1">Uncharacterized protein</fullName>
    </submittedName>
</protein>
<comment type="caution">
    <text evidence="1">The sequence shown here is derived from an EMBL/GenBank/DDBJ whole genome shotgun (WGS) entry which is preliminary data.</text>
</comment>
<evidence type="ECO:0000313" key="2">
    <source>
        <dbReference type="Proteomes" id="UP001143910"/>
    </source>
</evidence>
<sequence length="381" mass="41738">MKTFIILLSCVAAGFTAPSRAVVAPTAKSVHIIANVTNPNLNRDSCGATKFGKKAFWTCRDTQYMMSNGQWSFPFTNSVGWSDFNPDGSPKLQHGGIVGPGSTGSNDILLMRGPNPSLPNFFKAGPDMCPDSGVCSDGSRWVGWPDTPPLITHTASDGTITAYSWVSKTNIKGLSVVNEEPPTTLYKLTYKPNDDPSIVPAVTVVNYEFWARHEIGYGTYGNMIRNGYIYAYGKSNGYFGIALARVAVADVEHKDKYEFYVGGKWTKQIPTFSDDAAKVPNAGYGGQGTFYWSDKYQSYIWVGQAGISVAADFYITIAPAPEGPWITPYLLYQGPNGNNPISSYSLQAHPSMLRQQDDGIYVTWTQQSEVYVTPLAYISFK</sequence>
<accession>A0ACC1NWH4</accession>
<organism evidence="1 2">
    <name type="scientific">Zarea fungicola</name>
    <dbReference type="NCBI Taxonomy" id="93591"/>
    <lineage>
        <taxon>Eukaryota</taxon>
        <taxon>Fungi</taxon>
        <taxon>Dikarya</taxon>
        <taxon>Ascomycota</taxon>
        <taxon>Pezizomycotina</taxon>
        <taxon>Sordariomycetes</taxon>
        <taxon>Hypocreomycetidae</taxon>
        <taxon>Hypocreales</taxon>
        <taxon>Cordycipitaceae</taxon>
        <taxon>Zarea</taxon>
    </lineage>
</organism>
<evidence type="ECO:0000313" key="1">
    <source>
        <dbReference type="EMBL" id="KAJ2983221.1"/>
    </source>
</evidence>
<dbReference type="Proteomes" id="UP001143910">
    <property type="component" value="Unassembled WGS sequence"/>
</dbReference>